<dbReference type="Proteomes" id="UP001052739">
    <property type="component" value="Unassembled WGS sequence"/>
</dbReference>
<evidence type="ECO:0000313" key="1">
    <source>
        <dbReference type="EMBL" id="GHI24743.1"/>
    </source>
</evidence>
<sequence length="58" mass="6636">MGKRGRAARSGTWGDMRVVRLRGRESPVPGAFTSRRYDGECDRKPVLIEDSMRRAVER</sequence>
<comment type="caution">
    <text evidence="1">The sequence shown here is derived from an EMBL/GenBank/DDBJ whole genome shotgun (WGS) entry which is preliminary data.</text>
</comment>
<keyword evidence="2" id="KW-1185">Reference proteome</keyword>
<gene>
    <name evidence="1" type="ORF">Shyd_61140</name>
</gene>
<evidence type="ECO:0000313" key="2">
    <source>
        <dbReference type="Proteomes" id="UP001052739"/>
    </source>
</evidence>
<accession>A0ABQ3PI98</accession>
<dbReference type="EMBL" id="BNDW01000068">
    <property type="protein sequence ID" value="GHI24743.1"/>
    <property type="molecule type" value="Genomic_DNA"/>
</dbReference>
<organism evidence="1 2">
    <name type="scientific">Streptomyces hydrogenans</name>
    <dbReference type="NCBI Taxonomy" id="1873719"/>
    <lineage>
        <taxon>Bacteria</taxon>
        <taxon>Bacillati</taxon>
        <taxon>Actinomycetota</taxon>
        <taxon>Actinomycetes</taxon>
        <taxon>Kitasatosporales</taxon>
        <taxon>Streptomycetaceae</taxon>
        <taxon>Streptomyces</taxon>
    </lineage>
</organism>
<protein>
    <submittedName>
        <fullName evidence="1">Uncharacterized protein</fullName>
    </submittedName>
</protein>
<proteinExistence type="predicted"/>
<reference evidence="1" key="1">
    <citation type="submission" date="2024-05" db="EMBL/GenBank/DDBJ databases">
        <title>Whole genome shotgun sequence of Streptomyces hydrogenans NBRC 13475.</title>
        <authorList>
            <person name="Komaki H."/>
            <person name="Tamura T."/>
        </authorList>
    </citation>
    <scope>NUCLEOTIDE SEQUENCE</scope>
    <source>
        <strain evidence="1">NBRC 13475</strain>
    </source>
</reference>
<name>A0ABQ3PI98_9ACTN</name>